<dbReference type="Pfam" id="PF00005">
    <property type="entry name" value="ABC_tran"/>
    <property type="match status" value="1"/>
</dbReference>
<protein>
    <submittedName>
        <fullName evidence="5">Leucine/isoleucine/valine transporter subunit ATP-binding component of ABC superfamily</fullName>
    </submittedName>
</protein>
<dbReference type="GO" id="GO:0015808">
    <property type="term" value="P:L-alanine transport"/>
    <property type="evidence" value="ECO:0007669"/>
    <property type="project" value="TreeGrafter"/>
</dbReference>
<accession>A0A3P3XPD6</accession>
<dbReference type="EMBL" id="FWDO01000004">
    <property type="protein sequence ID" value="SLM17713.1"/>
    <property type="molecule type" value="Genomic_DNA"/>
</dbReference>
<dbReference type="SMART" id="SM00382">
    <property type="entry name" value="AAA"/>
    <property type="match status" value="1"/>
</dbReference>
<dbReference type="Pfam" id="PF12399">
    <property type="entry name" value="BCA_ABC_TP_C"/>
    <property type="match status" value="1"/>
</dbReference>
<dbReference type="SUPFAM" id="SSF52540">
    <property type="entry name" value="P-loop containing nucleoside triphosphate hydrolases"/>
    <property type="match status" value="1"/>
</dbReference>
<evidence type="ECO:0000256" key="1">
    <source>
        <dbReference type="ARBA" id="ARBA00022448"/>
    </source>
</evidence>
<dbReference type="GO" id="GO:0005886">
    <property type="term" value="C:plasma membrane"/>
    <property type="evidence" value="ECO:0007669"/>
    <property type="project" value="TreeGrafter"/>
</dbReference>
<dbReference type="GO" id="GO:0005304">
    <property type="term" value="F:L-valine transmembrane transporter activity"/>
    <property type="evidence" value="ECO:0007669"/>
    <property type="project" value="TreeGrafter"/>
</dbReference>
<dbReference type="GO" id="GO:0005524">
    <property type="term" value="F:ATP binding"/>
    <property type="evidence" value="ECO:0007669"/>
    <property type="project" value="UniProtKB-KW"/>
</dbReference>
<dbReference type="CDD" id="cd03219">
    <property type="entry name" value="ABC_Mj1267_LivG_branched"/>
    <property type="match status" value="1"/>
</dbReference>
<evidence type="ECO:0000259" key="4">
    <source>
        <dbReference type="PROSITE" id="PS50893"/>
    </source>
</evidence>
<dbReference type="PANTHER" id="PTHR45772">
    <property type="entry name" value="CONSERVED COMPONENT OF ABC TRANSPORTER FOR NATURAL AMINO ACIDS-RELATED"/>
    <property type="match status" value="1"/>
</dbReference>
<sequence>MPVDMSQSSHVLLEVKNLSKSFRGLMALQNYNVQLTEGEILGIIGPNGAGKSTVFNLLTGHLNLTKGSIVFRNIDITHAAPEEIAGLGIGRTFQNIRLFGSMSCIGNVIAAMQMKERQSLLGAILNLSHFREQEKRFAMQARTLLALFNLQEHADSPALSLSYGDQRRLEIVRAVALKPRLLLLDEPTAGMNPHESAEVINLIKRIHDEYHLTIIIIEHNMPLVMKVCSRLQVLNYGEIIAEGKPENVRNDPRVIESYLGRVG</sequence>
<dbReference type="Gene3D" id="3.40.50.300">
    <property type="entry name" value="P-loop containing nucleotide triphosphate hydrolases"/>
    <property type="match status" value="1"/>
</dbReference>
<keyword evidence="1" id="KW-0813">Transport</keyword>
<evidence type="ECO:0000313" key="5">
    <source>
        <dbReference type="EMBL" id="SLM17713.1"/>
    </source>
</evidence>
<keyword evidence="2" id="KW-0547">Nucleotide-binding</keyword>
<dbReference type="PANTHER" id="PTHR45772:SF7">
    <property type="entry name" value="AMINO ACID ABC TRANSPORTER ATP-BINDING PROTEIN"/>
    <property type="match status" value="1"/>
</dbReference>
<dbReference type="PROSITE" id="PS50893">
    <property type="entry name" value="ABC_TRANSPORTER_2"/>
    <property type="match status" value="1"/>
</dbReference>
<dbReference type="InterPro" id="IPR051120">
    <property type="entry name" value="ABC_AA/LPS_Transport"/>
</dbReference>
<dbReference type="InterPro" id="IPR003593">
    <property type="entry name" value="AAA+_ATPase"/>
</dbReference>
<dbReference type="GO" id="GO:0016887">
    <property type="term" value="F:ATP hydrolysis activity"/>
    <property type="evidence" value="ECO:0007669"/>
    <property type="project" value="InterPro"/>
</dbReference>
<dbReference type="FunFam" id="3.40.50.300:FF:000421">
    <property type="entry name" value="Branched-chain amino acid ABC transporter ATP-binding protein"/>
    <property type="match status" value="1"/>
</dbReference>
<dbReference type="InterPro" id="IPR017871">
    <property type="entry name" value="ABC_transporter-like_CS"/>
</dbReference>
<organism evidence="5">
    <name type="scientific">uncultured spirochete</name>
    <dbReference type="NCBI Taxonomy" id="156406"/>
    <lineage>
        <taxon>Bacteria</taxon>
        <taxon>Pseudomonadati</taxon>
        <taxon>Spirochaetota</taxon>
        <taxon>Spirochaetia</taxon>
        <taxon>Spirochaetales</taxon>
        <taxon>environmental samples</taxon>
    </lineage>
</organism>
<keyword evidence="3 5" id="KW-0067">ATP-binding</keyword>
<feature type="domain" description="ABC transporter" evidence="4">
    <location>
        <begin position="13"/>
        <end position="261"/>
    </location>
</feature>
<evidence type="ECO:0000256" key="2">
    <source>
        <dbReference type="ARBA" id="ARBA00022741"/>
    </source>
</evidence>
<evidence type="ECO:0000256" key="3">
    <source>
        <dbReference type="ARBA" id="ARBA00022840"/>
    </source>
</evidence>
<dbReference type="InterPro" id="IPR027417">
    <property type="entry name" value="P-loop_NTPase"/>
</dbReference>
<name>A0A3P3XPD6_9SPIR</name>
<reference evidence="5" key="1">
    <citation type="submission" date="2017-02" db="EMBL/GenBank/DDBJ databases">
        <authorList>
            <person name="Regsiter A."/>
            <person name="William W."/>
        </authorList>
    </citation>
    <scope>NUCLEOTIDE SEQUENCE</scope>
    <source>
        <strain evidence="5">BdmA 4</strain>
    </source>
</reference>
<dbReference type="InterPro" id="IPR003439">
    <property type="entry name" value="ABC_transporter-like_ATP-bd"/>
</dbReference>
<proteinExistence type="predicted"/>
<dbReference type="GO" id="GO:1903806">
    <property type="term" value="P:L-isoleucine import across plasma membrane"/>
    <property type="evidence" value="ECO:0007669"/>
    <property type="project" value="TreeGrafter"/>
</dbReference>
<dbReference type="GO" id="GO:0042941">
    <property type="term" value="P:D-alanine transmembrane transport"/>
    <property type="evidence" value="ECO:0007669"/>
    <property type="project" value="TreeGrafter"/>
</dbReference>
<dbReference type="GO" id="GO:0015192">
    <property type="term" value="F:L-phenylalanine transmembrane transporter activity"/>
    <property type="evidence" value="ECO:0007669"/>
    <property type="project" value="TreeGrafter"/>
</dbReference>
<dbReference type="AlphaFoldDB" id="A0A3P3XPD6"/>
<dbReference type="GO" id="GO:1903805">
    <property type="term" value="P:L-valine import across plasma membrane"/>
    <property type="evidence" value="ECO:0007669"/>
    <property type="project" value="TreeGrafter"/>
</dbReference>
<gene>
    <name evidence="5" type="primary">livG</name>
    <name evidence="5" type="ORF">SPIRO4BDMA_40282</name>
</gene>
<dbReference type="GO" id="GO:0015188">
    <property type="term" value="F:L-isoleucine transmembrane transporter activity"/>
    <property type="evidence" value="ECO:0007669"/>
    <property type="project" value="TreeGrafter"/>
</dbReference>
<dbReference type="InterPro" id="IPR032823">
    <property type="entry name" value="BCA_ABC_TP_C"/>
</dbReference>
<dbReference type="PROSITE" id="PS00211">
    <property type="entry name" value="ABC_TRANSPORTER_1"/>
    <property type="match status" value="1"/>
</dbReference>